<feature type="transmembrane region" description="Helical" evidence="1">
    <location>
        <begin position="21"/>
        <end position="40"/>
    </location>
</feature>
<dbReference type="EMBL" id="JBEZFP010000034">
    <property type="protein sequence ID" value="MEU8134928.1"/>
    <property type="molecule type" value="Genomic_DNA"/>
</dbReference>
<dbReference type="RefSeq" id="WP_358354018.1">
    <property type="nucleotide sequence ID" value="NZ_JBEZFP010000034.1"/>
</dbReference>
<gene>
    <name evidence="2" type="ORF">AB0C36_15585</name>
</gene>
<evidence type="ECO:0000313" key="3">
    <source>
        <dbReference type="Proteomes" id="UP001551482"/>
    </source>
</evidence>
<keyword evidence="1" id="KW-1133">Transmembrane helix</keyword>
<dbReference type="Proteomes" id="UP001551482">
    <property type="component" value="Unassembled WGS sequence"/>
</dbReference>
<accession>A0ABV3DGP2</accession>
<protein>
    <submittedName>
        <fullName evidence="2">Uncharacterized protein</fullName>
    </submittedName>
</protein>
<comment type="caution">
    <text evidence="2">The sequence shown here is derived from an EMBL/GenBank/DDBJ whole genome shotgun (WGS) entry which is preliminary data.</text>
</comment>
<evidence type="ECO:0000313" key="2">
    <source>
        <dbReference type="EMBL" id="MEU8134928.1"/>
    </source>
</evidence>
<name>A0ABV3DGP2_9ACTN</name>
<keyword evidence="1" id="KW-0812">Transmembrane</keyword>
<reference evidence="2 3" key="1">
    <citation type="submission" date="2024-06" db="EMBL/GenBank/DDBJ databases">
        <title>The Natural Products Discovery Center: Release of the First 8490 Sequenced Strains for Exploring Actinobacteria Biosynthetic Diversity.</title>
        <authorList>
            <person name="Kalkreuter E."/>
            <person name="Kautsar S.A."/>
            <person name="Yang D."/>
            <person name="Bader C.D."/>
            <person name="Teijaro C.N."/>
            <person name="Fluegel L."/>
            <person name="Davis C.M."/>
            <person name="Simpson J.R."/>
            <person name="Lauterbach L."/>
            <person name="Steele A.D."/>
            <person name="Gui C."/>
            <person name="Meng S."/>
            <person name="Li G."/>
            <person name="Viehrig K."/>
            <person name="Ye F."/>
            <person name="Su P."/>
            <person name="Kiefer A.F."/>
            <person name="Nichols A."/>
            <person name="Cepeda A.J."/>
            <person name="Yan W."/>
            <person name="Fan B."/>
            <person name="Jiang Y."/>
            <person name="Adhikari A."/>
            <person name="Zheng C.-J."/>
            <person name="Schuster L."/>
            <person name="Cowan T.M."/>
            <person name="Smanski M.J."/>
            <person name="Chevrette M.G."/>
            <person name="De Carvalho L.P.S."/>
            <person name="Shen B."/>
        </authorList>
    </citation>
    <scope>NUCLEOTIDE SEQUENCE [LARGE SCALE GENOMIC DNA]</scope>
    <source>
        <strain evidence="2 3">NPDC048946</strain>
    </source>
</reference>
<keyword evidence="1" id="KW-0472">Membrane</keyword>
<proteinExistence type="predicted"/>
<sequence>MNRRTPTARTRRPARRRTWKTAVVGGAVAGAVRAGFGWLLDHLT</sequence>
<organism evidence="2 3">
    <name type="scientific">Streptodolium elevatio</name>
    <dbReference type="NCBI Taxonomy" id="3157996"/>
    <lineage>
        <taxon>Bacteria</taxon>
        <taxon>Bacillati</taxon>
        <taxon>Actinomycetota</taxon>
        <taxon>Actinomycetes</taxon>
        <taxon>Kitasatosporales</taxon>
        <taxon>Streptomycetaceae</taxon>
        <taxon>Streptodolium</taxon>
    </lineage>
</organism>
<keyword evidence="3" id="KW-1185">Reference proteome</keyword>
<evidence type="ECO:0000256" key="1">
    <source>
        <dbReference type="SAM" id="Phobius"/>
    </source>
</evidence>